<dbReference type="GO" id="GO:0016491">
    <property type="term" value="F:oxidoreductase activity"/>
    <property type="evidence" value="ECO:0007669"/>
    <property type="project" value="UniProtKB-KW"/>
</dbReference>
<dbReference type="Proteomes" id="UP000326565">
    <property type="component" value="Unassembled WGS sequence"/>
</dbReference>
<feature type="domain" description="NADP-dependent oxidoreductase" evidence="3">
    <location>
        <begin position="7"/>
        <end position="306"/>
    </location>
</feature>
<dbReference type="InterPro" id="IPR036812">
    <property type="entry name" value="NAD(P)_OxRdtase_dom_sf"/>
</dbReference>
<dbReference type="SUPFAM" id="SSF51430">
    <property type="entry name" value="NAD(P)-linked oxidoreductase"/>
    <property type="match status" value="1"/>
</dbReference>
<dbReference type="InterPro" id="IPR020471">
    <property type="entry name" value="AKR"/>
</dbReference>
<dbReference type="PANTHER" id="PTHR43364">
    <property type="entry name" value="NADH-SPECIFIC METHYLGLYOXAL REDUCTASE-RELATED"/>
    <property type="match status" value="1"/>
</dbReference>
<dbReference type="OrthoDB" id="48988at2759"/>
<reference evidence="4 5" key="1">
    <citation type="submission" date="2019-04" db="EMBL/GenBank/DDBJ databases">
        <title>Friends and foes A comparative genomics study of 23 Aspergillus species from section Flavi.</title>
        <authorList>
            <consortium name="DOE Joint Genome Institute"/>
            <person name="Kjaerbolling I."/>
            <person name="Vesth T."/>
            <person name="Frisvad J.C."/>
            <person name="Nybo J.L."/>
            <person name="Theobald S."/>
            <person name="Kildgaard S."/>
            <person name="Isbrandt T."/>
            <person name="Kuo A."/>
            <person name="Sato A."/>
            <person name="Lyhne E.K."/>
            <person name="Kogle M.E."/>
            <person name="Wiebenga A."/>
            <person name="Kun R.S."/>
            <person name="Lubbers R.J."/>
            <person name="Makela M.R."/>
            <person name="Barry K."/>
            <person name="Chovatia M."/>
            <person name="Clum A."/>
            <person name="Daum C."/>
            <person name="Haridas S."/>
            <person name="He G."/>
            <person name="LaButti K."/>
            <person name="Lipzen A."/>
            <person name="Mondo S."/>
            <person name="Riley R."/>
            <person name="Salamov A."/>
            <person name="Simmons B.A."/>
            <person name="Magnuson J.K."/>
            <person name="Henrissat B."/>
            <person name="Mortensen U.H."/>
            <person name="Larsen T.O."/>
            <person name="Devries R.P."/>
            <person name="Grigoriev I.V."/>
            <person name="Machida M."/>
            <person name="Baker S.E."/>
            <person name="Andersen M.R."/>
        </authorList>
    </citation>
    <scope>NUCLEOTIDE SEQUENCE [LARGE SCALE GENOMIC DNA]</scope>
    <source>
        <strain evidence="4 5">CBS 151.66</strain>
    </source>
</reference>
<accession>A0A5N5WW74</accession>
<comment type="similarity">
    <text evidence="2">Belongs to the aldo/keto reductase family. Aldo/keto reductase 2 subfamily.</text>
</comment>
<dbReference type="EMBL" id="ML732275">
    <property type="protein sequence ID" value="KAB8071342.1"/>
    <property type="molecule type" value="Genomic_DNA"/>
</dbReference>
<evidence type="ECO:0000256" key="2">
    <source>
        <dbReference type="ARBA" id="ARBA00038157"/>
    </source>
</evidence>
<dbReference type="Pfam" id="PF00248">
    <property type="entry name" value="Aldo_ket_red"/>
    <property type="match status" value="1"/>
</dbReference>
<name>A0A5N5WW74_9EURO</name>
<protein>
    <submittedName>
        <fullName evidence="4">Putative aldehyde reductase</fullName>
    </submittedName>
</protein>
<dbReference type="CDD" id="cd19075">
    <property type="entry name" value="AKR_AKR7A1-5"/>
    <property type="match status" value="1"/>
</dbReference>
<evidence type="ECO:0000313" key="4">
    <source>
        <dbReference type="EMBL" id="KAB8071342.1"/>
    </source>
</evidence>
<evidence type="ECO:0000259" key="3">
    <source>
        <dbReference type="Pfam" id="PF00248"/>
    </source>
</evidence>
<proteinExistence type="inferred from homology"/>
<keyword evidence="1" id="KW-0560">Oxidoreductase</keyword>
<organism evidence="4 5">
    <name type="scientific">Aspergillus leporis</name>
    <dbReference type="NCBI Taxonomy" id="41062"/>
    <lineage>
        <taxon>Eukaryota</taxon>
        <taxon>Fungi</taxon>
        <taxon>Dikarya</taxon>
        <taxon>Ascomycota</taxon>
        <taxon>Pezizomycotina</taxon>
        <taxon>Eurotiomycetes</taxon>
        <taxon>Eurotiomycetidae</taxon>
        <taxon>Eurotiales</taxon>
        <taxon>Aspergillaceae</taxon>
        <taxon>Aspergillus</taxon>
        <taxon>Aspergillus subgen. Circumdati</taxon>
    </lineage>
</organism>
<dbReference type="PANTHER" id="PTHR43364:SF4">
    <property type="entry name" value="NAD(P)-LINKED OXIDOREDUCTASE SUPERFAMILY PROTEIN"/>
    <property type="match status" value="1"/>
</dbReference>
<gene>
    <name evidence="4" type="ORF">BDV29DRAFT_179363</name>
</gene>
<dbReference type="Gene3D" id="3.20.20.100">
    <property type="entry name" value="NADP-dependent oxidoreductase domain"/>
    <property type="match status" value="1"/>
</dbReference>
<keyword evidence="5" id="KW-1185">Reference proteome</keyword>
<sequence>MTTSIPKLIFGGAAISTGLSFSTPEQATQLLDLLEQEGIQQIDTAQLYGNSEEFLGSLKAGDRFIIDTKHVGGWVEGSSSREEVVKRGEESLKKLGVEKVNIFYLHAPSPSTPLTSTLAGINDLHLRGAFTHFGLSNFNPSQVKEVLRISKENNYVPPTVYQGNYNAVSRLPEKELFPLLREHNIAFYAYSPIAGGFLTKTREQLENGGGGRWDKESQIGKLYHGIYVKEANLEALDVWGGIANDAGVSKAELAFRWIAYHSGLRKEVGDGLIIGASSLKQVRGTLEGLRRGPLGDEIVRRIEGVWELVEKEAVLDNWEATRG</sequence>
<dbReference type="InterPro" id="IPR050523">
    <property type="entry name" value="AKR_Detox_Biosynth"/>
</dbReference>
<dbReference type="PRINTS" id="PR00069">
    <property type="entry name" value="ALDKETRDTASE"/>
</dbReference>
<evidence type="ECO:0000313" key="5">
    <source>
        <dbReference type="Proteomes" id="UP000326565"/>
    </source>
</evidence>
<evidence type="ECO:0000256" key="1">
    <source>
        <dbReference type="ARBA" id="ARBA00023002"/>
    </source>
</evidence>
<dbReference type="InterPro" id="IPR023210">
    <property type="entry name" value="NADP_OxRdtase_dom"/>
</dbReference>
<dbReference type="AlphaFoldDB" id="A0A5N5WW74"/>